<dbReference type="OrthoDB" id="7360581at2"/>
<gene>
    <name evidence="8" type="ORF">D3870_12545</name>
</gene>
<dbReference type="InterPro" id="IPR007055">
    <property type="entry name" value="BON_dom"/>
</dbReference>
<accession>A0A418X6M8</accession>
<dbReference type="SMART" id="SM00749">
    <property type="entry name" value="BON"/>
    <property type="match status" value="1"/>
</dbReference>
<keyword evidence="3" id="KW-0677">Repeat</keyword>
<feature type="compositionally biased region" description="Low complexity" evidence="6">
    <location>
        <begin position="23"/>
        <end position="61"/>
    </location>
</feature>
<evidence type="ECO:0000313" key="9">
    <source>
        <dbReference type="Proteomes" id="UP000285190"/>
    </source>
</evidence>
<evidence type="ECO:0000256" key="1">
    <source>
        <dbReference type="ARBA" id="ARBA00004418"/>
    </source>
</evidence>
<sequence>MGLAIAGCDRKAPDQAGPGGAPGTPSSTTGGQASPGGTIAGQTTPPAGTAPSSAPAASAAASIDDSIITTKVKTALLADTDVKGSDISVETKQGEVMLGGSVQSQAQIDKALKIANAVDGVKSVDNKMLVKQ</sequence>
<protein>
    <recommendedName>
        <fullName evidence="5">Osmotically-inducible protein Y</fullName>
    </recommendedName>
</protein>
<dbReference type="PANTHER" id="PTHR34606:SF16">
    <property type="entry name" value="BON DOMAIN-CONTAINING PROTEIN"/>
    <property type="match status" value="1"/>
</dbReference>
<proteinExistence type="predicted"/>
<evidence type="ECO:0000256" key="3">
    <source>
        <dbReference type="ARBA" id="ARBA00022737"/>
    </source>
</evidence>
<evidence type="ECO:0000256" key="6">
    <source>
        <dbReference type="SAM" id="MobiDB-lite"/>
    </source>
</evidence>
<reference evidence="8 9" key="1">
    <citation type="submission" date="2018-09" db="EMBL/GenBank/DDBJ databases">
        <authorList>
            <person name="Zhu H."/>
        </authorList>
    </citation>
    <scope>NUCLEOTIDE SEQUENCE [LARGE SCALE GENOMIC DNA]</scope>
    <source>
        <strain evidence="8 9">K2R10-39</strain>
    </source>
</reference>
<dbReference type="EMBL" id="QYUN01000002">
    <property type="protein sequence ID" value="RJG08036.1"/>
    <property type="molecule type" value="Genomic_DNA"/>
</dbReference>
<comment type="subcellular location">
    <subcellularLocation>
        <location evidence="1">Periplasm</location>
    </subcellularLocation>
</comment>
<dbReference type="PANTHER" id="PTHR34606">
    <property type="entry name" value="BON DOMAIN-CONTAINING PROTEIN"/>
    <property type="match status" value="1"/>
</dbReference>
<keyword evidence="2" id="KW-0732">Signal</keyword>
<dbReference type="Proteomes" id="UP000285190">
    <property type="component" value="Unassembled WGS sequence"/>
</dbReference>
<evidence type="ECO:0000256" key="2">
    <source>
        <dbReference type="ARBA" id="ARBA00022729"/>
    </source>
</evidence>
<dbReference type="Gene3D" id="3.30.1340.30">
    <property type="match status" value="1"/>
</dbReference>
<dbReference type="PROSITE" id="PS50914">
    <property type="entry name" value="BON"/>
    <property type="match status" value="1"/>
</dbReference>
<comment type="caution">
    <text evidence="8">The sequence shown here is derived from an EMBL/GenBank/DDBJ whole genome shotgun (WGS) entry which is preliminary data.</text>
</comment>
<keyword evidence="4" id="KW-0574">Periplasm</keyword>
<dbReference type="FunFam" id="3.30.1340.30:FF:000001">
    <property type="entry name" value="Molecular chaperone OsmY"/>
    <property type="match status" value="1"/>
</dbReference>
<dbReference type="InterPro" id="IPR051686">
    <property type="entry name" value="Lipoprotein_DolP"/>
</dbReference>
<evidence type="ECO:0000256" key="4">
    <source>
        <dbReference type="ARBA" id="ARBA00022764"/>
    </source>
</evidence>
<keyword evidence="9" id="KW-1185">Reference proteome</keyword>
<organism evidence="8 9">
    <name type="scientific">Noviherbaspirillum cavernae</name>
    <dbReference type="NCBI Taxonomy" id="2320862"/>
    <lineage>
        <taxon>Bacteria</taxon>
        <taxon>Pseudomonadati</taxon>
        <taxon>Pseudomonadota</taxon>
        <taxon>Betaproteobacteria</taxon>
        <taxon>Burkholderiales</taxon>
        <taxon>Oxalobacteraceae</taxon>
        <taxon>Noviherbaspirillum</taxon>
    </lineage>
</organism>
<dbReference type="InterPro" id="IPR014004">
    <property type="entry name" value="Transpt-assoc_nodulatn_dom_bac"/>
</dbReference>
<name>A0A418X6M8_9BURK</name>
<evidence type="ECO:0000256" key="5">
    <source>
        <dbReference type="ARBA" id="ARBA00070588"/>
    </source>
</evidence>
<evidence type="ECO:0000313" key="8">
    <source>
        <dbReference type="EMBL" id="RJG08036.1"/>
    </source>
</evidence>
<dbReference type="GO" id="GO:0042597">
    <property type="term" value="C:periplasmic space"/>
    <property type="evidence" value="ECO:0007669"/>
    <property type="project" value="UniProtKB-SubCell"/>
</dbReference>
<dbReference type="AlphaFoldDB" id="A0A418X6M8"/>
<feature type="region of interest" description="Disordered" evidence="6">
    <location>
        <begin position="1"/>
        <end position="61"/>
    </location>
</feature>
<evidence type="ECO:0000259" key="7">
    <source>
        <dbReference type="PROSITE" id="PS50914"/>
    </source>
</evidence>
<feature type="domain" description="BON" evidence="7">
    <location>
        <begin position="64"/>
        <end position="132"/>
    </location>
</feature>
<dbReference type="Pfam" id="PF04972">
    <property type="entry name" value="BON"/>
    <property type="match status" value="1"/>
</dbReference>